<accession>A0A0L8IGB5</accession>
<dbReference type="AlphaFoldDB" id="A0A0L8IGB5"/>
<evidence type="ECO:0000256" key="1">
    <source>
        <dbReference type="SAM" id="MobiDB-lite"/>
    </source>
</evidence>
<name>A0A0L8IGB5_OCTBM</name>
<sequence>PSQQTQTHRPLATHTQTHTRSLQFLHRHSSNHAHTPMAANSHLNTPAHEANSHLQYTSFIPYTYTHRRRPYTPGDLCSTLQCPPTQLRNHLHSPVATHTLLTLQLSPHTPSIIHTLQ</sequence>
<feature type="region of interest" description="Disordered" evidence="1">
    <location>
        <begin position="1"/>
        <end position="20"/>
    </location>
</feature>
<dbReference type="EMBL" id="KQ415784">
    <property type="protein sequence ID" value="KOG00542.1"/>
    <property type="molecule type" value="Genomic_DNA"/>
</dbReference>
<feature type="non-terminal residue" evidence="2">
    <location>
        <position position="1"/>
    </location>
</feature>
<proteinExistence type="predicted"/>
<protein>
    <submittedName>
        <fullName evidence="2">Uncharacterized protein</fullName>
    </submittedName>
</protein>
<organism evidence="2">
    <name type="scientific">Octopus bimaculoides</name>
    <name type="common">California two-spotted octopus</name>
    <dbReference type="NCBI Taxonomy" id="37653"/>
    <lineage>
        <taxon>Eukaryota</taxon>
        <taxon>Metazoa</taxon>
        <taxon>Spiralia</taxon>
        <taxon>Lophotrochozoa</taxon>
        <taxon>Mollusca</taxon>
        <taxon>Cephalopoda</taxon>
        <taxon>Coleoidea</taxon>
        <taxon>Octopodiformes</taxon>
        <taxon>Octopoda</taxon>
        <taxon>Incirrata</taxon>
        <taxon>Octopodidae</taxon>
        <taxon>Octopus</taxon>
    </lineage>
</organism>
<reference evidence="2" key="1">
    <citation type="submission" date="2015-07" db="EMBL/GenBank/DDBJ databases">
        <title>MeaNS - Measles Nucleotide Surveillance Program.</title>
        <authorList>
            <person name="Tran T."/>
            <person name="Druce J."/>
        </authorList>
    </citation>
    <scope>NUCLEOTIDE SEQUENCE</scope>
    <source>
        <strain evidence="2">UCB-OBI-ISO-001</strain>
        <tissue evidence="2">Gonad</tissue>
    </source>
</reference>
<gene>
    <name evidence="2" type="ORF">OCBIM_22001325mg</name>
</gene>
<evidence type="ECO:0000313" key="2">
    <source>
        <dbReference type="EMBL" id="KOG00542.1"/>
    </source>
</evidence>